<evidence type="ECO:0000259" key="1">
    <source>
        <dbReference type="Pfam" id="PF06114"/>
    </source>
</evidence>
<gene>
    <name evidence="2" type="ORF">OKA04_22455</name>
</gene>
<dbReference type="Gene3D" id="1.10.260.40">
    <property type="entry name" value="lambda repressor-like DNA-binding domains"/>
    <property type="match status" value="1"/>
</dbReference>
<comment type="caution">
    <text evidence="2">The sequence shown here is derived from an EMBL/GenBank/DDBJ whole genome shotgun (WGS) entry which is preliminary data.</text>
</comment>
<dbReference type="EMBL" id="JAPDDS010000018">
    <property type="protein sequence ID" value="MCW1887515.1"/>
    <property type="molecule type" value="Genomic_DNA"/>
</dbReference>
<evidence type="ECO:0000313" key="2">
    <source>
        <dbReference type="EMBL" id="MCW1887515.1"/>
    </source>
</evidence>
<dbReference type="Pfam" id="PF06114">
    <property type="entry name" value="Peptidase_M78"/>
    <property type="match status" value="1"/>
</dbReference>
<evidence type="ECO:0000313" key="3">
    <source>
        <dbReference type="Proteomes" id="UP001207930"/>
    </source>
</evidence>
<proteinExistence type="predicted"/>
<dbReference type="InterPro" id="IPR010359">
    <property type="entry name" value="IrrE_HExxH"/>
</dbReference>
<dbReference type="RefSeq" id="WP_264503470.1">
    <property type="nucleotide sequence ID" value="NZ_JAPDDS010000018.1"/>
</dbReference>
<organism evidence="2 3">
    <name type="scientific">Luteolibacter flavescens</name>
    <dbReference type="NCBI Taxonomy" id="1859460"/>
    <lineage>
        <taxon>Bacteria</taxon>
        <taxon>Pseudomonadati</taxon>
        <taxon>Verrucomicrobiota</taxon>
        <taxon>Verrucomicrobiia</taxon>
        <taxon>Verrucomicrobiales</taxon>
        <taxon>Verrucomicrobiaceae</taxon>
        <taxon>Luteolibacter</taxon>
    </lineage>
</organism>
<dbReference type="Proteomes" id="UP001207930">
    <property type="component" value="Unassembled WGS sequence"/>
</dbReference>
<dbReference type="SUPFAM" id="SSF47413">
    <property type="entry name" value="lambda repressor-like DNA-binding domains"/>
    <property type="match status" value="1"/>
</dbReference>
<name>A0ABT3FWY7_9BACT</name>
<reference evidence="2 3" key="1">
    <citation type="submission" date="2022-10" db="EMBL/GenBank/DDBJ databases">
        <title>Luteolibacter flavescens strain MCCC 1K03193, whole genome shotgun sequencing project.</title>
        <authorList>
            <person name="Zhao G."/>
            <person name="Shen L."/>
        </authorList>
    </citation>
    <scope>NUCLEOTIDE SEQUENCE [LARGE SCALE GENOMIC DNA]</scope>
    <source>
        <strain evidence="2 3">MCCC 1K03193</strain>
    </source>
</reference>
<dbReference type="InterPro" id="IPR010982">
    <property type="entry name" value="Lambda_DNA-bd_dom_sf"/>
</dbReference>
<protein>
    <submittedName>
        <fullName evidence="2">ImmA/IrrE family metallo-endopeptidase</fullName>
    </submittedName>
</protein>
<feature type="domain" description="IrrE N-terminal-like" evidence="1">
    <location>
        <begin position="241"/>
        <end position="334"/>
    </location>
</feature>
<sequence length="359" mass="40444">MTKSSYSPQWISHPGETIRDAIKERKISKSELAKNLNQSLAKTDDLLKGIAHITETTAKLLASFLGASEQFWLEREKKYRGHLYRLADARNEDACDLWLRELPISEMTAWGWLKRRPSAGSQVDELLNFFGLPSPSAWKERYQHLSKCAAFRTSSTFAASVGATSVWLRKSEVEASQEECNSWDPDALVAQMSDLKKLSRVKSPTKFISSLKKICSSCGVAVSIIPAPKGCRASGATFFLSPEKAVVCLSFRYLSDDHFWFTFFHELGHLLLHGNKGVFIEGIDEQSQYESEANTFAANTVIPEKFKGEFRKLGSDPFLVLEFAKKLQISPGIVVGQLQHAKIIPQNVMNRLKVRYSWE</sequence>
<accession>A0ABT3FWY7</accession>
<dbReference type="Gene3D" id="1.10.10.2910">
    <property type="match status" value="1"/>
</dbReference>
<keyword evidence="3" id="KW-1185">Reference proteome</keyword>